<dbReference type="PANTHER" id="PTHR11533:SF299">
    <property type="entry name" value="AMINOPEPTIDASE"/>
    <property type="match status" value="1"/>
</dbReference>
<keyword evidence="3" id="KW-1185">Reference proteome</keyword>
<evidence type="ECO:0000313" key="2">
    <source>
        <dbReference type="EMBL" id="PAV61070.1"/>
    </source>
</evidence>
<gene>
    <name evidence="2" type="ORF">WR25_21745</name>
</gene>
<dbReference type="Gene3D" id="2.60.40.1730">
    <property type="entry name" value="tricorn interacting facor f3 domain"/>
    <property type="match status" value="1"/>
</dbReference>
<dbReference type="GO" id="GO:0043171">
    <property type="term" value="P:peptide catabolic process"/>
    <property type="evidence" value="ECO:0007669"/>
    <property type="project" value="TreeGrafter"/>
</dbReference>
<dbReference type="InterPro" id="IPR042097">
    <property type="entry name" value="Aminopeptidase_N-like_N_sf"/>
</dbReference>
<dbReference type="GO" id="GO:0042277">
    <property type="term" value="F:peptide binding"/>
    <property type="evidence" value="ECO:0007669"/>
    <property type="project" value="TreeGrafter"/>
</dbReference>
<dbReference type="GO" id="GO:0005737">
    <property type="term" value="C:cytoplasm"/>
    <property type="evidence" value="ECO:0007669"/>
    <property type="project" value="TreeGrafter"/>
</dbReference>
<dbReference type="STRING" id="2018661.A0A2A2JH90"/>
<dbReference type="SUPFAM" id="SSF55486">
    <property type="entry name" value="Metalloproteases ('zincins'), catalytic domain"/>
    <property type="match status" value="1"/>
</dbReference>
<dbReference type="GO" id="GO:0005615">
    <property type="term" value="C:extracellular space"/>
    <property type="evidence" value="ECO:0007669"/>
    <property type="project" value="TreeGrafter"/>
</dbReference>
<evidence type="ECO:0000313" key="3">
    <source>
        <dbReference type="Proteomes" id="UP000218231"/>
    </source>
</evidence>
<evidence type="ECO:0000259" key="1">
    <source>
        <dbReference type="Pfam" id="PF17900"/>
    </source>
</evidence>
<dbReference type="Proteomes" id="UP000218231">
    <property type="component" value="Unassembled WGS sequence"/>
</dbReference>
<dbReference type="InterPro" id="IPR050344">
    <property type="entry name" value="Peptidase_M1_aminopeptidases"/>
</dbReference>
<reference evidence="2 3" key="1">
    <citation type="journal article" date="2017" name="Curr. Biol.">
        <title>Genome architecture and evolution of a unichromosomal asexual nematode.</title>
        <authorList>
            <person name="Fradin H."/>
            <person name="Zegar C."/>
            <person name="Gutwein M."/>
            <person name="Lucas J."/>
            <person name="Kovtun M."/>
            <person name="Corcoran D."/>
            <person name="Baugh L.R."/>
            <person name="Kiontke K."/>
            <person name="Gunsalus K."/>
            <person name="Fitch D.H."/>
            <person name="Piano F."/>
        </authorList>
    </citation>
    <scope>NUCLEOTIDE SEQUENCE [LARGE SCALE GENOMIC DNA]</scope>
    <source>
        <strain evidence="2">PF1309</strain>
    </source>
</reference>
<comment type="caution">
    <text evidence="2">The sequence shown here is derived from an EMBL/GenBank/DDBJ whole genome shotgun (WGS) entry which is preliminary data.</text>
</comment>
<dbReference type="Pfam" id="PF17900">
    <property type="entry name" value="Peptidase_M1_N"/>
    <property type="match status" value="1"/>
</dbReference>
<dbReference type="GO" id="GO:0016020">
    <property type="term" value="C:membrane"/>
    <property type="evidence" value="ECO:0007669"/>
    <property type="project" value="TreeGrafter"/>
</dbReference>
<organism evidence="2 3">
    <name type="scientific">Diploscapter pachys</name>
    <dbReference type="NCBI Taxonomy" id="2018661"/>
    <lineage>
        <taxon>Eukaryota</taxon>
        <taxon>Metazoa</taxon>
        <taxon>Ecdysozoa</taxon>
        <taxon>Nematoda</taxon>
        <taxon>Chromadorea</taxon>
        <taxon>Rhabditida</taxon>
        <taxon>Rhabditina</taxon>
        <taxon>Rhabditomorpha</taxon>
        <taxon>Rhabditoidea</taxon>
        <taxon>Rhabditidae</taxon>
        <taxon>Diploscapter</taxon>
    </lineage>
</organism>
<protein>
    <recommendedName>
        <fullName evidence="1">Aminopeptidase N-like N-terminal domain-containing protein</fullName>
    </recommendedName>
</protein>
<dbReference type="SUPFAM" id="SSF63737">
    <property type="entry name" value="Leukotriene A4 hydrolase N-terminal domain"/>
    <property type="match status" value="1"/>
</dbReference>
<dbReference type="PANTHER" id="PTHR11533">
    <property type="entry name" value="PROTEASE M1 ZINC METALLOPROTEASE"/>
    <property type="match status" value="1"/>
</dbReference>
<feature type="domain" description="Aminopeptidase N-like N-terminal" evidence="1">
    <location>
        <begin position="29"/>
        <end position="114"/>
    </location>
</feature>
<dbReference type="InterPro" id="IPR045357">
    <property type="entry name" value="Aminopeptidase_N-like_N"/>
</dbReference>
<name>A0A2A2JH90_9BILA</name>
<accession>A0A2A2JH90</accession>
<dbReference type="EMBL" id="LIAE01010436">
    <property type="protein sequence ID" value="PAV61070.1"/>
    <property type="molecule type" value="Genomic_DNA"/>
</dbReference>
<dbReference type="GO" id="GO:0008270">
    <property type="term" value="F:zinc ion binding"/>
    <property type="evidence" value="ECO:0007669"/>
    <property type="project" value="TreeGrafter"/>
</dbReference>
<dbReference type="GO" id="GO:0070006">
    <property type="term" value="F:metalloaminopeptidase activity"/>
    <property type="evidence" value="ECO:0007669"/>
    <property type="project" value="TreeGrafter"/>
</dbReference>
<dbReference type="InterPro" id="IPR027268">
    <property type="entry name" value="Peptidase_M4/M1_CTD_sf"/>
</dbReference>
<sequence>MKFQNQTTLVCGKRSIPATIVHRTMVDDIVGLNLKEIIREKERCRIQLQYSSNTVPFRGLYLAHYPHAYDSNHTTAVIGDFHQLLARRIVPCIDAPASVHKWKVTVLHPTGSTAYFSAKRAFLKTEKGYLKTIFREFTSAPYRLNFALLWDREYRVRKTQTKSGKTIVLRFPTKMSFTYTRFLSVASEIYDFFHAKFGAPFDSDHLDIIIGQHLDGGSLGGSLMILDHMHALETPRLRYFMALTWLQKSDYRMWKDAWFVDGLASYYAYFLDIPKEKWVNTSRSLYQLRQLSENPLLTVPFFHNPTEFDIVQEQRQTFKLKGPLLFHMLVQVLGQEAFDKAVKEVLYSKIYVDHKITDQISKFSPKHRHPKCFRVLVRALMQQSHLPLLKVNQIPGNKVQIHRETYNAPNEMNILWRPWKMDAFYTVPLFEADDHPGKPLKWLDQGVDNVIIDSRNLTLPLDPKGHGLYFVKYVDPRLARASNVANCDAQQRLCVPEGLNSVLCDGSCPSEHTFERLFDGTKHSWDEY</sequence>
<dbReference type="AlphaFoldDB" id="A0A2A2JH90"/>
<proteinExistence type="predicted"/>
<dbReference type="GO" id="GO:0006508">
    <property type="term" value="P:proteolysis"/>
    <property type="evidence" value="ECO:0007669"/>
    <property type="project" value="TreeGrafter"/>
</dbReference>
<dbReference type="Gene3D" id="1.10.390.10">
    <property type="entry name" value="Neutral Protease Domain 2"/>
    <property type="match status" value="1"/>
</dbReference>